<feature type="transmembrane region" description="Helical" evidence="1">
    <location>
        <begin position="21"/>
        <end position="40"/>
    </location>
</feature>
<feature type="transmembrane region" description="Helical" evidence="1">
    <location>
        <begin position="251"/>
        <end position="268"/>
    </location>
</feature>
<proteinExistence type="predicted"/>
<dbReference type="RefSeq" id="WP_344499166.1">
    <property type="nucleotide sequence ID" value="NZ_BAAAQD010000001.1"/>
</dbReference>
<dbReference type="Proteomes" id="UP001501470">
    <property type="component" value="Unassembled WGS sequence"/>
</dbReference>
<protein>
    <recommendedName>
        <fullName evidence="4">Integral membrane protein</fullName>
    </recommendedName>
</protein>
<feature type="transmembrane region" description="Helical" evidence="1">
    <location>
        <begin position="174"/>
        <end position="194"/>
    </location>
</feature>
<keyword evidence="3" id="KW-1185">Reference proteome</keyword>
<feature type="transmembrane region" description="Helical" evidence="1">
    <location>
        <begin position="206"/>
        <end position="231"/>
    </location>
</feature>
<name>A0ABP4KEZ1_9ACTN</name>
<comment type="caution">
    <text evidence="2">The sequence shown here is derived from an EMBL/GenBank/DDBJ whole genome shotgun (WGS) entry which is preliminary data.</text>
</comment>
<evidence type="ECO:0000313" key="3">
    <source>
        <dbReference type="Proteomes" id="UP001501470"/>
    </source>
</evidence>
<keyword evidence="1" id="KW-1133">Transmembrane helix</keyword>
<evidence type="ECO:0008006" key="4">
    <source>
        <dbReference type="Google" id="ProtNLM"/>
    </source>
</evidence>
<evidence type="ECO:0000313" key="2">
    <source>
        <dbReference type="EMBL" id="GAA1500327.1"/>
    </source>
</evidence>
<dbReference type="EMBL" id="BAAAQD010000001">
    <property type="protein sequence ID" value="GAA1500327.1"/>
    <property type="molecule type" value="Genomic_DNA"/>
</dbReference>
<sequence length="278" mass="29649">MDTPEPSPRSRRGWVDWVTKLAGALTLGALGAGLGGWLAWQVSDDLPADRFALETVQPLVPGTRLHAPDRRHEPPFGYDPPYEGVQALLFGGDDYNGGYIAYHVDPPAQNVTGAIGVAREALVKDHYWKVDTRAPDLPGQAEGVTAVSRHLVVQVYQEGAGGLVLEIGRREPSVVAPLVALFGLVGFALGWVGMRRAMGSGRVAAGTAWAGVGFLAPCTLLTYAVVATMYLAPVTEPIASWDAYTGIGFRLLANIGVLLLLAATAVWFSDSRRRLPLP</sequence>
<keyword evidence="1" id="KW-0472">Membrane</keyword>
<reference evidence="3" key="1">
    <citation type="journal article" date="2019" name="Int. J. Syst. Evol. Microbiol.">
        <title>The Global Catalogue of Microorganisms (GCM) 10K type strain sequencing project: providing services to taxonomists for standard genome sequencing and annotation.</title>
        <authorList>
            <consortium name="The Broad Institute Genomics Platform"/>
            <consortium name="The Broad Institute Genome Sequencing Center for Infectious Disease"/>
            <person name="Wu L."/>
            <person name="Ma J."/>
        </authorList>
    </citation>
    <scope>NUCLEOTIDE SEQUENCE [LARGE SCALE GENOMIC DNA]</scope>
    <source>
        <strain evidence="3">JCM 15933</strain>
    </source>
</reference>
<keyword evidence="1" id="KW-0812">Transmembrane</keyword>
<evidence type="ECO:0000256" key="1">
    <source>
        <dbReference type="SAM" id="Phobius"/>
    </source>
</evidence>
<organism evidence="2 3">
    <name type="scientific">Dactylosporangium maewongense</name>
    <dbReference type="NCBI Taxonomy" id="634393"/>
    <lineage>
        <taxon>Bacteria</taxon>
        <taxon>Bacillati</taxon>
        <taxon>Actinomycetota</taxon>
        <taxon>Actinomycetes</taxon>
        <taxon>Micromonosporales</taxon>
        <taxon>Micromonosporaceae</taxon>
        <taxon>Dactylosporangium</taxon>
    </lineage>
</organism>
<accession>A0ABP4KEZ1</accession>
<gene>
    <name evidence="2" type="ORF">GCM10009827_005830</name>
</gene>